<feature type="transmembrane region" description="Helical" evidence="1">
    <location>
        <begin position="367"/>
        <end position="388"/>
    </location>
</feature>
<evidence type="ECO:0000256" key="1">
    <source>
        <dbReference type="SAM" id="Phobius"/>
    </source>
</evidence>
<sequence>MNRSRRNGARPRISPVEKPRVWQETCQSLHSPIKRVLQLGSVVIIWMSGLSGVGPVLSCELSVGRESQNVVYVRHLGADCSALEREQQAVASQDLLRALKDGQGVDLQGVLVTGDLSLDAVPVASDEQMRKLPVAVRDWIARQGTQDIRLVRGGIAIRDSTVRGSITHRSKQGYLLIEGPVTMAGTRFEGFQDWSRVIFLGPVDWSGAEFAREGFFVQDRFWHDATFDRTTFSGRSRFHRAHFQEAVSFREATFNGLAELLEVTFQGPARFAGARFTQGSGFSGSHFHSVADFSRSLFEREVYFMFTVFEQPALFRGAGFRSVNSYADAEFNGTGDFSTAVFEQAPEFMRTKFKGERLLPSSGSASWPVYLPVYLVAAVAVIFTLLILKQTYRSRSPSSRNG</sequence>
<organism evidence="2 3">
    <name type="scientific">Nitrospira tepida</name>
    <dbReference type="NCBI Taxonomy" id="2973512"/>
    <lineage>
        <taxon>Bacteria</taxon>
        <taxon>Pseudomonadati</taxon>
        <taxon>Nitrospirota</taxon>
        <taxon>Nitrospiria</taxon>
        <taxon>Nitrospirales</taxon>
        <taxon>Nitrospiraceae</taxon>
        <taxon>Nitrospira</taxon>
    </lineage>
</organism>
<dbReference type="KEGG" id="nti:DNFV4_01765"/>
<keyword evidence="3" id="KW-1185">Reference proteome</keyword>
<proteinExistence type="predicted"/>
<protein>
    <recommendedName>
        <fullName evidence="4">Pentapeptide repeat-containing protein</fullName>
    </recommendedName>
</protein>
<gene>
    <name evidence="2" type="ORF">DNFV4_01765</name>
</gene>
<keyword evidence="1" id="KW-1133">Transmembrane helix</keyword>
<name>A0AA86T484_9BACT</name>
<dbReference type="Gene3D" id="2.160.20.80">
    <property type="entry name" value="E3 ubiquitin-protein ligase SopA"/>
    <property type="match status" value="1"/>
</dbReference>
<accession>A0AA86T484</accession>
<dbReference type="AlphaFoldDB" id="A0AA86T484"/>
<dbReference type="EMBL" id="OX365700">
    <property type="protein sequence ID" value="CAI4031342.1"/>
    <property type="molecule type" value="Genomic_DNA"/>
</dbReference>
<dbReference type="Proteomes" id="UP001179121">
    <property type="component" value="Chromosome"/>
</dbReference>
<dbReference type="InterPro" id="IPR001646">
    <property type="entry name" value="5peptide_repeat"/>
</dbReference>
<evidence type="ECO:0000313" key="3">
    <source>
        <dbReference type="Proteomes" id="UP001179121"/>
    </source>
</evidence>
<reference evidence="2" key="1">
    <citation type="submission" date="2022-10" db="EMBL/GenBank/DDBJ databases">
        <authorList>
            <person name="Koch H."/>
        </authorList>
    </citation>
    <scope>NUCLEOTIDE SEQUENCE</scope>
    <source>
        <strain evidence="2">DNF</strain>
    </source>
</reference>
<evidence type="ECO:0000313" key="2">
    <source>
        <dbReference type="EMBL" id="CAI4031342.1"/>
    </source>
</evidence>
<keyword evidence="1" id="KW-0472">Membrane</keyword>
<evidence type="ECO:0008006" key="4">
    <source>
        <dbReference type="Google" id="ProtNLM"/>
    </source>
</evidence>
<keyword evidence="1" id="KW-0812">Transmembrane</keyword>
<dbReference type="Pfam" id="PF13576">
    <property type="entry name" value="Pentapeptide_3"/>
    <property type="match status" value="1"/>
</dbReference>